<evidence type="ECO:0000313" key="2">
    <source>
        <dbReference type="EMBL" id="NYS47529.1"/>
    </source>
</evidence>
<evidence type="ECO:0000313" key="3">
    <source>
        <dbReference type="Proteomes" id="UP000531840"/>
    </source>
</evidence>
<dbReference type="InterPro" id="IPR025536">
    <property type="entry name" value="DUF4422"/>
</dbReference>
<accession>A0ABX2T239</accession>
<dbReference type="Proteomes" id="UP000531840">
    <property type="component" value="Unassembled WGS sequence"/>
</dbReference>
<gene>
    <name evidence="2" type="ORF">HZY85_04875</name>
</gene>
<organism evidence="2 3">
    <name type="scientific">Gemelliphila palaticanis</name>
    <dbReference type="NCBI Taxonomy" id="81950"/>
    <lineage>
        <taxon>Bacteria</taxon>
        <taxon>Bacillati</taxon>
        <taxon>Bacillota</taxon>
        <taxon>Bacilli</taxon>
        <taxon>Bacillales</taxon>
        <taxon>Gemellaceae</taxon>
        <taxon>Gemelliphila</taxon>
    </lineage>
</organism>
<dbReference type="RefSeq" id="WP_179941318.1">
    <property type="nucleotide sequence ID" value="NZ_JACBYF010000008.1"/>
</dbReference>
<evidence type="ECO:0000259" key="1">
    <source>
        <dbReference type="Pfam" id="PF14393"/>
    </source>
</evidence>
<dbReference type="Pfam" id="PF14393">
    <property type="entry name" value="DUF4422"/>
    <property type="match status" value="1"/>
</dbReference>
<proteinExistence type="predicted"/>
<dbReference type="EMBL" id="JACBYF010000008">
    <property type="protein sequence ID" value="NYS47529.1"/>
    <property type="molecule type" value="Genomic_DNA"/>
</dbReference>
<comment type="caution">
    <text evidence="2">The sequence shown here is derived from an EMBL/GenBank/DDBJ whole genome shotgun (WGS) entry which is preliminary data.</text>
</comment>
<keyword evidence="3" id="KW-1185">Reference proteome</keyword>
<reference evidence="2 3" key="1">
    <citation type="submission" date="2020-07" db="EMBL/GenBank/DDBJ databases">
        <title>MOT database genomes.</title>
        <authorList>
            <person name="Joseph S."/>
            <person name="Aduse-Opoku J."/>
            <person name="Hashim A."/>
            <person name="Wade W."/>
            <person name="Curtis M."/>
        </authorList>
    </citation>
    <scope>NUCLEOTIDE SEQUENCE [LARGE SCALE GENOMIC DNA]</scope>
    <source>
        <strain evidence="2 3">CIP 106318</strain>
    </source>
</reference>
<protein>
    <submittedName>
        <fullName evidence="2">DUF4422 domain-containing protein</fullName>
    </submittedName>
</protein>
<name>A0ABX2T239_9BACL</name>
<sequence length="263" mass="31210">MNDLKILIATHKNFNVPKNSIYIPINVGADINNIHSDYLKDNVGENISNLNPYFSELTALYWAWKNLNCDYLGLVHYRRYFGKKDAKYKENISLEKLIIDLSDIEPFLSRDTIIVPKYRKYYIETLYSHYSNTLDGSHLDITRNILLEMYPDYINSYDFIMKQTKGHMFNMFISSKELSDGYCEWLFPILFELQNRLDISKLTSFEARLFGRVSEILFNVWLDKNKIKTVELPLLDAFKINWIKKGSAFLMAKFFKKKYKRSF</sequence>
<feature type="domain" description="DUF4422" evidence="1">
    <location>
        <begin position="5"/>
        <end position="226"/>
    </location>
</feature>